<dbReference type="EMBL" id="JAPFQO010000011">
    <property type="protein sequence ID" value="MCX2741551.1"/>
    <property type="molecule type" value="Genomic_DNA"/>
</dbReference>
<dbReference type="Proteomes" id="UP001207228">
    <property type="component" value="Unassembled WGS sequence"/>
</dbReference>
<dbReference type="Gene3D" id="3.40.50.2000">
    <property type="entry name" value="Glycogen Phosphorylase B"/>
    <property type="match status" value="1"/>
</dbReference>
<dbReference type="InterPro" id="IPR054299">
    <property type="entry name" value="GumK_N"/>
</dbReference>
<feature type="domain" description="Glucuronosyltransferase GumK N-terminal" evidence="1">
    <location>
        <begin position="6"/>
        <end position="176"/>
    </location>
</feature>
<evidence type="ECO:0000313" key="2">
    <source>
        <dbReference type="EMBL" id="MCX2741551.1"/>
    </source>
</evidence>
<organism evidence="2 3">
    <name type="scientific">Pontibacter anaerobius</name>
    <dbReference type="NCBI Taxonomy" id="2993940"/>
    <lineage>
        <taxon>Bacteria</taxon>
        <taxon>Pseudomonadati</taxon>
        <taxon>Bacteroidota</taxon>
        <taxon>Cytophagia</taxon>
        <taxon>Cytophagales</taxon>
        <taxon>Hymenobacteraceae</taxon>
        <taxon>Pontibacter</taxon>
    </lineage>
</organism>
<evidence type="ECO:0000313" key="3">
    <source>
        <dbReference type="Proteomes" id="UP001207228"/>
    </source>
</evidence>
<keyword evidence="3" id="KW-1185">Reference proteome</keyword>
<comment type="caution">
    <text evidence="2">The sequence shown here is derived from an EMBL/GenBank/DDBJ whole genome shotgun (WGS) entry which is preliminary data.</text>
</comment>
<proteinExistence type="predicted"/>
<dbReference type="Gene3D" id="3.40.50.11010">
    <property type="match status" value="1"/>
</dbReference>
<sequence length="363" mass="41596">MAKITLITGHYFGSKRRAGFHHLAKAFQELGHEVLFFTAPVSKLHQLKGDHIMQYAIKEEANQMITKEAVHSYVHFTPWHVANTRFSLTNALTSPLVPYYATFDINKEAIAFIKNSSYIVFESTPGLLLFDKIKKLNPKAKFIYRVSDDLRFLQVHPALIKYEEKILPFFDLVSIVSSHFFTLFSQKNVKLHFHGIDKQTYDQAHLNPYPLGSKNLVFIGNAYFDVNFLEVASSLFPEFNFHIIGPIQNLPIKPNIKAYGEMPFQETIGYIKYADAGLHTLQQTNGAEAFTDTLKVHQYTYCQLPIVAPSFLKTSRKHAFYYTPGNAASIQASLEKALRYPHCEVDNRNVLDWKELAQKLIIE</sequence>
<evidence type="ECO:0000259" key="1">
    <source>
        <dbReference type="Pfam" id="PF22059"/>
    </source>
</evidence>
<protein>
    <recommendedName>
        <fullName evidence="1">Glucuronosyltransferase GumK N-terminal domain-containing protein</fullName>
    </recommendedName>
</protein>
<gene>
    <name evidence="2" type="ORF">OO017_16445</name>
</gene>
<dbReference type="SUPFAM" id="SSF53756">
    <property type="entry name" value="UDP-Glycosyltransferase/glycogen phosphorylase"/>
    <property type="match status" value="1"/>
</dbReference>
<name>A0ABT3RI96_9BACT</name>
<reference evidence="2 3" key="1">
    <citation type="submission" date="2022-11" db="EMBL/GenBank/DDBJ databases">
        <title>The characterization of three novel Bacteroidetes species and genomic analysis of their roles in tidal elemental geochemical cycles.</title>
        <authorList>
            <person name="Ma K.-J."/>
        </authorList>
    </citation>
    <scope>NUCLEOTIDE SEQUENCE [LARGE SCALE GENOMIC DNA]</scope>
    <source>
        <strain evidence="2 3">M82</strain>
    </source>
</reference>
<dbReference type="Pfam" id="PF22059">
    <property type="entry name" value="GumK_N"/>
    <property type="match status" value="1"/>
</dbReference>
<accession>A0ABT3RI96</accession>